<dbReference type="GO" id="GO:0016989">
    <property type="term" value="F:sigma factor antagonist activity"/>
    <property type="evidence" value="ECO:0007669"/>
    <property type="project" value="TreeGrafter"/>
</dbReference>
<evidence type="ECO:0000259" key="1">
    <source>
        <dbReference type="Pfam" id="PF04773"/>
    </source>
</evidence>
<feature type="domain" description="Protein FecR C-terminal" evidence="2">
    <location>
        <begin position="296"/>
        <end position="363"/>
    </location>
</feature>
<proteinExistence type="predicted"/>
<dbReference type="Pfam" id="PF16344">
    <property type="entry name" value="FecR_C"/>
    <property type="match status" value="1"/>
</dbReference>
<keyword evidence="4" id="KW-1185">Reference proteome</keyword>
<dbReference type="InterPro" id="IPR006860">
    <property type="entry name" value="FecR"/>
</dbReference>
<protein>
    <submittedName>
        <fullName evidence="3">Uncharacterized protein DUF4974</fullName>
    </submittedName>
</protein>
<dbReference type="AlphaFoldDB" id="A0A316B5U4"/>
<evidence type="ECO:0000313" key="4">
    <source>
        <dbReference type="Proteomes" id="UP000245880"/>
    </source>
</evidence>
<dbReference type="Gene3D" id="2.60.120.1440">
    <property type="match status" value="1"/>
</dbReference>
<dbReference type="PANTHER" id="PTHR30273">
    <property type="entry name" value="PERIPLASMIC SIGNAL SENSOR AND SIGMA FACTOR ACTIVATOR FECR-RELATED"/>
    <property type="match status" value="1"/>
</dbReference>
<dbReference type="OrthoDB" id="927016at2"/>
<dbReference type="Gene3D" id="3.55.50.30">
    <property type="match status" value="1"/>
</dbReference>
<sequence>MEPDFSAFSAADFLTNDLFVGHMLRPTAKSESYWDAQRSIGGINEAEWALAVQLFELVQRGLMEYASKYLSDDKIASLLIRIQEANGIASSEDTKALPWGNRAWLVAASLGLLMLVGLGYWLNKGLPSDYGTQVAELEKGYTELVNEAATERHYHLPDSTHIVLSPHSKLSYDATFNDKSRKVILTGEAEFDVAKDAKRPFYVFANKVVTKVLGTRFLVRAVAQDQEVRVMVRSGQVSVSANQPVKGTPEVGATNGVILTPNQQAVFYKQQEKFNKTLVENPVLLEDIAEQKNYDFTYDDVKVASVFQQLESAYGILIQFDRESLSACGISASLNRESFDQKLDIICKTINATFHKIDGQIIIQGGFCQ</sequence>
<gene>
    <name evidence="3" type="ORF">CLV98_105197</name>
</gene>
<dbReference type="InterPro" id="IPR032508">
    <property type="entry name" value="FecR_C"/>
</dbReference>
<reference evidence="3 4" key="1">
    <citation type="submission" date="2018-03" db="EMBL/GenBank/DDBJ databases">
        <title>Genomic Encyclopedia of Archaeal and Bacterial Type Strains, Phase II (KMG-II): from individual species to whole genera.</title>
        <authorList>
            <person name="Goeker M."/>
        </authorList>
    </citation>
    <scope>NUCLEOTIDE SEQUENCE [LARGE SCALE GENOMIC DNA]</scope>
    <source>
        <strain evidence="3 4">DSM 100346</strain>
    </source>
</reference>
<evidence type="ECO:0000259" key="2">
    <source>
        <dbReference type="Pfam" id="PF16344"/>
    </source>
</evidence>
<feature type="domain" description="FecR protein" evidence="1">
    <location>
        <begin position="150"/>
        <end position="237"/>
    </location>
</feature>
<dbReference type="EMBL" id="QGDT01000005">
    <property type="protein sequence ID" value="PWJ58017.1"/>
    <property type="molecule type" value="Genomic_DNA"/>
</dbReference>
<dbReference type="Pfam" id="PF04773">
    <property type="entry name" value="FecR"/>
    <property type="match status" value="1"/>
</dbReference>
<name>A0A316B5U4_9BACT</name>
<evidence type="ECO:0000313" key="3">
    <source>
        <dbReference type="EMBL" id="PWJ58017.1"/>
    </source>
</evidence>
<dbReference type="PANTHER" id="PTHR30273:SF2">
    <property type="entry name" value="PROTEIN FECR"/>
    <property type="match status" value="1"/>
</dbReference>
<dbReference type="Proteomes" id="UP000245880">
    <property type="component" value="Unassembled WGS sequence"/>
</dbReference>
<dbReference type="InterPro" id="IPR012373">
    <property type="entry name" value="Ferrdict_sens_TM"/>
</dbReference>
<accession>A0A316B5U4</accession>
<dbReference type="RefSeq" id="WP_146202271.1">
    <property type="nucleotide sequence ID" value="NZ_QGDT01000005.1"/>
</dbReference>
<organism evidence="3 4">
    <name type="scientific">Dyadobacter jejuensis</name>
    <dbReference type="NCBI Taxonomy" id="1082580"/>
    <lineage>
        <taxon>Bacteria</taxon>
        <taxon>Pseudomonadati</taxon>
        <taxon>Bacteroidota</taxon>
        <taxon>Cytophagia</taxon>
        <taxon>Cytophagales</taxon>
        <taxon>Spirosomataceae</taxon>
        <taxon>Dyadobacter</taxon>
    </lineage>
</organism>
<comment type="caution">
    <text evidence="3">The sequence shown here is derived from an EMBL/GenBank/DDBJ whole genome shotgun (WGS) entry which is preliminary data.</text>
</comment>